<name>A0A3N0F3F2_SINP1</name>
<comment type="similarity">
    <text evidence="2">Belongs to the membrane fusion protein (MFP) (TC 8.A.1) family.</text>
</comment>
<organism evidence="6 7">
    <name type="scientific">Sinomicrobium pectinilyticum</name>
    <dbReference type="NCBI Taxonomy" id="1084421"/>
    <lineage>
        <taxon>Bacteria</taxon>
        <taxon>Pseudomonadati</taxon>
        <taxon>Bacteroidota</taxon>
        <taxon>Flavobacteriia</taxon>
        <taxon>Flavobacteriales</taxon>
        <taxon>Flavobacteriaceae</taxon>
        <taxon>Sinomicrobium</taxon>
    </lineage>
</organism>
<accession>A0A3N0F3F2</accession>
<dbReference type="Gene3D" id="2.40.50.100">
    <property type="match status" value="1"/>
</dbReference>
<evidence type="ECO:0000256" key="2">
    <source>
        <dbReference type="ARBA" id="ARBA00009477"/>
    </source>
</evidence>
<dbReference type="OrthoDB" id="9806939at2"/>
<comment type="subcellular location">
    <subcellularLocation>
        <location evidence="1">Cell envelope</location>
    </subcellularLocation>
</comment>
<dbReference type="GO" id="GO:0015562">
    <property type="term" value="F:efflux transmembrane transporter activity"/>
    <property type="evidence" value="ECO:0007669"/>
    <property type="project" value="TreeGrafter"/>
</dbReference>
<dbReference type="Gene3D" id="2.40.30.170">
    <property type="match status" value="1"/>
</dbReference>
<dbReference type="GO" id="GO:1990281">
    <property type="term" value="C:efflux pump complex"/>
    <property type="evidence" value="ECO:0007669"/>
    <property type="project" value="TreeGrafter"/>
</dbReference>
<evidence type="ECO:0000256" key="3">
    <source>
        <dbReference type="ARBA" id="ARBA00022448"/>
    </source>
</evidence>
<keyword evidence="7" id="KW-1185">Reference proteome</keyword>
<sequence length="392" mass="43188">MNKKSILIICALILLVTIAIVFLIFTTEPTAKSEAATKKTAMLVSVEAVKEGSFIPEFVATGTVQPIEDVQLSPLVNGQVIQRTAAFVPGGVVKKGHLLLKIDPSDYENQLELRKSELLQAETNLTIEMGRQHIAEQDFALVGADSLSDKQKSLVLRQPQLNAVKAQLQAARAAADQATLNVRRTRISAPFDAQVISQNVTTGSQVTPGDNLGRLVGIDYYWVEVSLPINKLKWLSFPSSDKEQGAVVKISNKTSWGENESRTGYLHKKIGALDQQTRLARLLVKVPDPLGLETPDENIPTLMVGEFVEAHIQGKRIEQVVKLDRNHLRNNRTVWVMHDGKLEIREVNIRLIDANHVYISDGIQGGEKIVTTNISTVTEGVPLRTEKDSVTD</sequence>
<reference evidence="6 7" key="1">
    <citation type="submission" date="2018-10" db="EMBL/GenBank/DDBJ databases">
        <title>Sinomicrobium pectinilyticum sp. nov., a pectinase-producing bacterium isolated from alkaline and saline soil, and emended description of the genus Sinomicrobium.</title>
        <authorList>
            <person name="Cheng B."/>
            <person name="Li C."/>
            <person name="Lai Q."/>
            <person name="Du M."/>
            <person name="Shao Z."/>
            <person name="Xu P."/>
            <person name="Yang C."/>
        </authorList>
    </citation>
    <scope>NUCLEOTIDE SEQUENCE [LARGE SCALE GENOMIC DNA]</scope>
    <source>
        <strain evidence="6 7">5DNS001</strain>
    </source>
</reference>
<protein>
    <submittedName>
        <fullName evidence="6">Efflux RND transporter periplasmic adaptor subunit</fullName>
    </submittedName>
</protein>
<feature type="domain" description="Multidrug resistance protein MdtA-like barrel-sandwich hybrid" evidence="4">
    <location>
        <begin position="69"/>
        <end position="213"/>
    </location>
</feature>
<feature type="domain" description="Multidrug resistance protein MdtA-like C-terminal permuted SH3" evidence="5">
    <location>
        <begin position="328"/>
        <end position="374"/>
    </location>
</feature>
<evidence type="ECO:0000259" key="4">
    <source>
        <dbReference type="Pfam" id="PF25917"/>
    </source>
</evidence>
<dbReference type="RefSeq" id="WP_123214222.1">
    <property type="nucleotide sequence ID" value="NZ_RJTM01000005.1"/>
</dbReference>
<gene>
    <name evidence="6" type="ORF">ED312_01445</name>
</gene>
<dbReference type="InterPro" id="IPR006143">
    <property type="entry name" value="RND_pump_MFP"/>
</dbReference>
<keyword evidence="3" id="KW-0813">Transport</keyword>
<dbReference type="NCBIfam" id="TIGR01730">
    <property type="entry name" value="RND_mfp"/>
    <property type="match status" value="1"/>
</dbReference>
<dbReference type="Pfam" id="PF25917">
    <property type="entry name" value="BSH_RND"/>
    <property type="match status" value="1"/>
</dbReference>
<dbReference type="PANTHER" id="PTHR30469">
    <property type="entry name" value="MULTIDRUG RESISTANCE PROTEIN MDTA"/>
    <property type="match status" value="1"/>
</dbReference>
<dbReference type="InterPro" id="IPR058627">
    <property type="entry name" value="MdtA-like_C"/>
</dbReference>
<dbReference type="EMBL" id="RJTM01000005">
    <property type="protein sequence ID" value="RNL94512.1"/>
    <property type="molecule type" value="Genomic_DNA"/>
</dbReference>
<dbReference type="Gene3D" id="2.40.420.20">
    <property type="match status" value="1"/>
</dbReference>
<dbReference type="Gene3D" id="1.10.287.470">
    <property type="entry name" value="Helix hairpin bin"/>
    <property type="match status" value="1"/>
</dbReference>
<dbReference type="AlphaFoldDB" id="A0A3N0F3F2"/>
<evidence type="ECO:0000313" key="6">
    <source>
        <dbReference type="EMBL" id="RNL94512.1"/>
    </source>
</evidence>
<dbReference type="Pfam" id="PF25967">
    <property type="entry name" value="RND-MFP_C"/>
    <property type="match status" value="1"/>
</dbReference>
<dbReference type="PANTHER" id="PTHR30469:SF12">
    <property type="entry name" value="MULTIDRUG RESISTANCE PROTEIN MDTA"/>
    <property type="match status" value="1"/>
</dbReference>
<evidence type="ECO:0000313" key="7">
    <source>
        <dbReference type="Proteomes" id="UP000267469"/>
    </source>
</evidence>
<evidence type="ECO:0000256" key="1">
    <source>
        <dbReference type="ARBA" id="ARBA00004196"/>
    </source>
</evidence>
<dbReference type="Proteomes" id="UP000267469">
    <property type="component" value="Unassembled WGS sequence"/>
</dbReference>
<evidence type="ECO:0000259" key="5">
    <source>
        <dbReference type="Pfam" id="PF25967"/>
    </source>
</evidence>
<proteinExistence type="inferred from homology"/>
<dbReference type="SUPFAM" id="SSF111369">
    <property type="entry name" value="HlyD-like secretion proteins"/>
    <property type="match status" value="1"/>
</dbReference>
<dbReference type="InterPro" id="IPR058625">
    <property type="entry name" value="MdtA-like_BSH"/>
</dbReference>
<comment type="caution">
    <text evidence="6">The sequence shown here is derived from an EMBL/GenBank/DDBJ whole genome shotgun (WGS) entry which is preliminary data.</text>
</comment>